<evidence type="ECO:0000313" key="4">
    <source>
        <dbReference type="EMBL" id="GMA40457.1"/>
    </source>
</evidence>
<keyword evidence="1 2" id="KW-0238">DNA-binding</keyword>
<sequence>MSEANRDRLLSAAVEAFGAKGFHGTTTRDIAQAAGLSPAAIYVHHRSKEDLLYVISVEGHRMLLDAVGAAVEGVGSATEKLAAIVRAWVRTNAENHAVSRVVKDELDALSPDHRAEVVTLRRSIEGLVRQVVEEGAASGEFVDDAPQLTTRAIVSLGMDVARWYRPEGTWDVEEIAEHFAALAVRLVKA</sequence>
<dbReference type="Pfam" id="PF00440">
    <property type="entry name" value="TetR_N"/>
    <property type="match status" value="1"/>
</dbReference>
<name>A0ABQ6ITH9_9MICO</name>
<dbReference type="InterPro" id="IPR050109">
    <property type="entry name" value="HTH-type_TetR-like_transc_reg"/>
</dbReference>
<protein>
    <submittedName>
        <fullName evidence="4">TetR family transcriptional regulator</fullName>
    </submittedName>
</protein>
<dbReference type="SUPFAM" id="SSF48498">
    <property type="entry name" value="Tetracyclin repressor-like, C-terminal domain"/>
    <property type="match status" value="1"/>
</dbReference>
<organism evidence="4 5">
    <name type="scientific">Mobilicoccus caccae</name>
    <dbReference type="NCBI Taxonomy" id="1859295"/>
    <lineage>
        <taxon>Bacteria</taxon>
        <taxon>Bacillati</taxon>
        <taxon>Actinomycetota</taxon>
        <taxon>Actinomycetes</taxon>
        <taxon>Micrococcales</taxon>
        <taxon>Dermatophilaceae</taxon>
        <taxon>Mobilicoccus</taxon>
    </lineage>
</organism>
<gene>
    <name evidence="4" type="ORF">GCM10025883_25020</name>
</gene>
<evidence type="ECO:0000256" key="1">
    <source>
        <dbReference type="ARBA" id="ARBA00023125"/>
    </source>
</evidence>
<dbReference type="InterPro" id="IPR001647">
    <property type="entry name" value="HTH_TetR"/>
</dbReference>
<dbReference type="SUPFAM" id="SSF46689">
    <property type="entry name" value="Homeodomain-like"/>
    <property type="match status" value="1"/>
</dbReference>
<dbReference type="Proteomes" id="UP001157126">
    <property type="component" value="Unassembled WGS sequence"/>
</dbReference>
<comment type="caution">
    <text evidence="4">The sequence shown here is derived from an EMBL/GenBank/DDBJ whole genome shotgun (WGS) entry which is preliminary data.</text>
</comment>
<dbReference type="PRINTS" id="PR00455">
    <property type="entry name" value="HTHTETR"/>
</dbReference>
<evidence type="ECO:0000259" key="3">
    <source>
        <dbReference type="PROSITE" id="PS50977"/>
    </source>
</evidence>
<accession>A0ABQ6ITH9</accession>
<reference evidence="5" key="1">
    <citation type="journal article" date="2019" name="Int. J. Syst. Evol. Microbiol.">
        <title>The Global Catalogue of Microorganisms (GCM) 10K type strain sequencing project: providing services to taxonomists for standard genome sequencing and annotation.</title>
        <authorList>
            <consortium name="The Broad Institute Genomics Platform"/>
            <consortium name="The Broad Institute Genome Sequencing Center for Infectious Disease"/>
            <person name="Wu L."/>
            <person name="Ma J."/>
        </authorList>
    </citation>
    <scope>NUCLEOTIDE SEQUENCE [LARGE SCALE GENOMIC DNA]</scope>
    <source>
        <strain evidence="5">NBRC 113072</strain>
    </source>
</reference>
<proteinExistence type="predicted"/>
<dbReference type="EMBL" id="BSUO01000001">
    <property type="protein sequence ID" value="GMA40457.1"/>
    <property type="molecule type" value="Genomic_DNA"/>
</dbReference>
<feature type="domain" description="HTH tetR-type" evidence="3">
    <location>
        <begin position="3"/>
        <end position="63"/>
    </location>
</feature>
<dbReference type="PANTHER" id="PTHR30055:SF200">
    <property type="entry name" value="HTH-TYPE TRANSCRIPTIONAL REPRESSOR BDCR"/>
    <property type="match status" value="1"/>
</dbReference>
<feature type="DNA-binding region" description="H-T-H motif" evidence="2">
    <location>
        <begin position="26"/>
        <end position="45"/>
    </location>
</feature>
<dbReference type="InterPro" id="IPR036271">
    <property type="entry name" value="Tet_transcr_reg_TetR-rel_C_sf"/>
</dbReference>
<dbReference type="Gene3D" id="1.10.357.10">
    <property type="entry name" value="Tetracycline Repressor, domain 2"/>
    <property type="match status" value="1"/>
</dbReference>
<dbReference type="Pfam" id="PF17932">
    <property type="entry name" value="TetR_C_24"/>
    <property type="match status" value="1"/>
</dbReference>
<evidence type="ECO:0000256" key="2">
    <source>
        <dbReference type="PROSITE-ProRule" id="PRU00335"/>
    </source>
</evidence>
<dbReference type="InterPro" id="IPR009057">
    <property type="entry name" value="Homeodomain-like_sf"/>
</dbReference>
<dbReference type="InterPro" id="IPR041490">
    <property type="entry name" value="KstR2_TetR_C"/>
</dbReference>
<dbReference type="PANTHER" id="PTHR30055">
    <property type="entry name" value="HTH-TYPE TRANSCRIPTIONAL REGULATOR RUTR"/>
    <property type="match status" value="1"/>
</dbReference>
<evidence type="ECO:0000313" key="5">
    <source>
        <dbReference type="Proteomes" id="UP001157126"/>
    </source>
</evidence>
<dbReference type="RefSeq" id="WP_284304160.1">
    <property type="nucleotide sequence ID" value="NZ_BSUO01000001.1"/>
</dbReference>
<dbReference type="PROSITE" id="PS50977">
    <property type="entry name" value="HTH_TETR_2"/>
    <property type="match status" value="1"/>
</dbReference>
<keyword evidence="5" id="KW-1185">Reference proteome</keyword>